<name>E3CWA0_9BACT</name>
<protein>
    <submittedName>
        <fullName evidence="9">SAM dependent methyl transferase</fullName>
    </submittedName>
</protein>
<accession>E3CWA0</accession>
<dbReference type="AlphaFoldDB" id="E3CWA0"/>
<dbReference type="PANTHER" id="PTHR42873">
    <property type="entry name" value="RIBOSOMAL RNA LARGE SUBUNIT METHYLTRANSFERASE"/>
    <property type="match status" value="1"/>
</dbReference>
<dbReference type="CDD" id="cd21153">
    <property type="entry name" value="PUA_RlmI"/>
    <property type="match status" value="1"/>
</dbReference>
<dbReference type="PANTHER" id="PTHR42873:SF1">
    <property type="entry name" value="S-ADENOSYLMETHIONINE-DEPENDENT METHYLTRANSFERASE DOMAIN-CONTAINING PROTEIN"/>
    <property type="match status" value="1"/>
</dbReference>
<proteinExistence type="inferred from homology"/>
<feature type="domain" description="RlmI-like PUA" evidence="8">
    <location>
        <begin position="8"/>
        <end position="68"/>
    </location>
</feature>
<evidence type="ECO:0000259" key="7">
    <source>
        <dbReference type="Pfam" id="PF10672"/>
    </source>
</evidence>
<dbReference type="Gene3D" id="3.40.50.150">
    <property type="entry name" value="Vaccinia Virus protein VP39"/>
    <property type="match status" value="1"/>
</dbReference>
<evidence type="ECO:0000256" key="4">
    <source>
        <dbReference type="ARBA" id="ARBA00022679"/>
    </source>
</evidence>
<keyword evidence="3" id="KW-0489">Methyltransferase</keyword>
<dbReference type="InterPro" id="IPR036974">
    <property type="entry name" value="PUA_sf"/>
</dbReference>
<keyword evidence="2" id="KW-0963">Cytoplasm</keyword>
<evidence type="ECO:0000256" key="6">
    <source>
        <dbReference type="ARBA" id="ARBA00038091"/>
    </source>
</evidence>
<dbReference type="eggNOG" id="COG1092">
    <property type="taxonomic scope" value="Bacteria"/>
</dbReference>
<dbReference type="InterPro" id="IPR015947">
    <property type="entry name" value="PUA-like_sf"/>
</dbReference>
<dbReference type="GO" id="GO:0003723">
    <property type="term" value="F:RNA binding"/>
    <property type="evidence" value="ECO:0007669"/>
    <property type="project" value="InterPro"/>
</dbReference>
<keyword evidence="4 9" id="KW-0808">Transferase</keyword>
<dbReference type="OrthoDB" id="9805492at2"/>
<dbReference type="GO" id="GO:0005737">
    <property type="term" value="C:cytoplasm"/>
    <property type="evidence" value="ECO:0007669"/>
    <property type="project" value="UniProtKB-SubCell"/>
</dbReference>
<dbReference type="InterPro" id="IPR029063">
    <property type="entry name" value="SAM-dependent_MTases_sf"/>
</dbReference>
<dbReference type="Pfam" id="PF10672">
    <property type="entry name" value="Methyltrans_SAM"/>
    <property type="match status" value="1"/>
</dbReference>
<organism evidence="9 10">
    <name type="scientific">Aminomonas paucivorans DSM 12260</name>
    <dbReference type="NCBI Taxonomy" id="584708"/>
    <lineage>
        <taxon>Bacteria</taxon>
        <taxon>Thermotogati</taxon>
        <taxon>Synergistota</taxon>
        <taxon>Synergistia</taxon>
        <taxon>Synergistales</taxon>
        <taxon>Synergistaceae</taxon>
        <taxon>Aminomonas</taxon>
    </lineage>
</organism>
<dbReference type="RefSeq" id="WP_006300527.1">
    <property type="nucleotide sequence ID" value="NZ_CM001022.1"/>
</dbReference>
<evidence type="ECO:0000259" key="8">
    <source>
        <dbReference type="Pfam" id="PF17785"/>
    </source>
</evidence>
<feature type="domain" description="S-adenosylmethionine-dependent methyltransferase" evidence="7">
    <location>
        <begin position="187"/>
        <end position="377"/>
    </location>
</feature>
<dbReference type="PaxDb" id="584708-Apau_0925"/>
<evidence type="ECO:0000256" key="2">
    <source>
        <dbReference type="ARBA" id="ARBA00022490"/>
    </source>
</evidence>
<dbReference type="EMBL" id="CM001022">
    <property type="protein sequence ID" value="EFQ23352.1"/>
    <property type="molecule type" value="Genomic_DNA"/>
</dbReference>
<dbReference type="HOGENOM" id="CLU_014042_0_0_0"/>
<reference evidence="9 10" key="1">
    <citation type="journal article" date="2010" name="Stand. Genomic Sci.">
        <title>Non-contiguous finished genome sequence of Aminomonas paucivorans type strain (GLU-3).</title>
        <authorList>
            <person name="Pitluck S."/>
            <person name="Yasawong M."/>
            <person name="Held B."/>
            <person name="Lapidus A."/>
            <person name="Nolan M."/>
            <person name="Copeland A."/>
            <person name="Lucas S."/>
            <person name="Del Rio T.G."/>
            <person name="Tice H."/>
            <person name="Cheng J.F."/>
            <person name="Chertkov O."/>
            <person name="Goodwin L."/>
            <person name="Tapia R."/>
            <person name="Han C."/>
            <person name="Liolios K."/>
            <person name="Ivanova N."/>
            <person name="Mavromatis K."/>
            <person name="Ovchinnikova G."/>
            <person name="Pati A."/>
            <person name="Chen A."/>
            <person name="Palaniappan K."/>
            <person name="Land M."/>
            <person name="Hauser L."/>
            <person name="Chang Y.J."/>
            <person name="Jeffries C.D."/>
            <person name="Pukall R."/>
            <person name="Spring S."/>
            <person name="Rohde M."/>
            <person name="Sikorski J."/>
            <person name="Goker M."/>
            <person name="Woyke T."/>
            <person name="Bristow J."/>
            <person name="Eisen J.A."/>
            <person name="Markowitz V."/>
            <person name="Hugenholtz P."/>
            <person name="Kyrpides N.C."/>
            <person name="Klenk H.P."/>
        </authorList>
    </citation>
    <scope>NUCLEOTIDE SEQUENCE [LARGE SCALE GENOMIC DNA]</scope>
    <source>
        <strain evidence="9 10">DSM 12260</strain>
    </source>
</reference>
<comment type="subcellular location">
    <subcellularLocation>
        <location evidence="1">Cytoplasm</location>
    </subcellularLocation>
</comment>
<dbReference type="CDD" id="cd02440">
    <property type="entry name" value="AdoMet_MTases"/>
    <property type="match status" value="1"/>
</dbReference>
<dbReference type="Gene3D" id="2.30.130.10">
    <property type="entry name" value="PUA domain"/>
    <property type="match status" value="1"/>
</dbReference>
<sequence length="398" mass="44032">MTGTVRLSLAPEGVRRLTARHPWVYRGHLAKGTGEARPGDWVALCDRGRPLAWGWFGPGAIAVRVLAFQEVPDPLELVRRRLDEALAWRRRWCPDEEAFRWVHGEGDGLPGLIVDVYGRHASVQMLVSGWAIRAKVLVECLLERLPLEGVVLRNDGKHLEKEGLVREVRLLAGTLPADGTAEARIGSLRQRVDLMGGQKTGAYLDVRHWVRPLLERFEGARVLDAFSYQGHFGLHALAAGAERVVALEQSDEAVALAVRGRGINALPDRMEWMRGNAFDSLRELERRGDRFDVAVLDPPPFSPSRGQLEGARRGYKDLALRAFRLLEPGGTLLFGSCSHAFSRELLLSTLEDAARDARAVFRVAGSLGQPADHPAVGQVPESDYLKGFLLGVDHERKA</sequence>
<dbReference type="GO" id="GO:0008168">
    <property type="term" value="F:methyltransferase activity"/>
    <property type="evidence" value="ECO:0007669"/>
    <property type="project" value="UniProtKB-KW"/>
</dbReference>
<dbReference type="SUPFAM" id="SSF88697">
    <property type="entry name" value="PUA domain-like"/>
    <property type="match status" value="1"/>
</dbReference>
<dbReference type="CDD" id="cd11572">
    <property type="entry name" value="RlmI_M_like"/>
    <property type="match status" value="1"/>
</dbReference>
<evidence type="ECO:0000256" key="3">
    <source>
        <dbReference type="ARBA" id="ARBA00022603"/>
    </source>
</evidence>
<dbReference type="SUPFAM" id="SSF53335">
    <property type="entry name" value="S-adenosyl-L-methionine-dependent methyltransferases"/>
    <property type="match status" value="1"/>
</dbReference>
<dbReference type="Gene3D" id="3.30.750.80">
    <property type="entry name" value="RNA methyltransferase domain (HRMD) like"/>
    <property type="match status" value="1"/>
</dbReference>
<gene>
    <name evidence="9" type="ORF">Apau_0925</name>
</gene>
<evidence type="ECO:0000313" key="9">
    <source>
        <dbReference type="EMBL" id="EFQ23352.1"/>
    </source>
</evidence>
<dbReference type="GO" id="GO:0032259">
    <property type="term" value="P:methylation"/>
    <property type="evidence" value="ECO:0007669"/>
    <property type="project" value="UniProtKB-KW"/>
</dbReference>
<dbReference type="Pfam" id="PF17785">
    <property type="entry name" value="PUA_3"/>
    <property type="match status" value="1"/>
</dbReference>
<keyword evidence="10" id="KW-1185">Reference proteome</keyword>
<dbReference type="STRING" id="584708.Apau_0925"/>
<evidence type="ECO:0000256" key="1">
    <source>
        <dbReference type="ARBA" id="ARBA00004496"/>
    </source>
</evidence>
<dbReference type="Proteomes" id="UP000005096">
    <property type="component" value="Chromosome"/>
</dbReference>
<evidence type="ECO:0000313" key="10">
    <source>
        <dbReference type="Proteomes" id="UP000005096"/>
    </source>
</evidence>
<dbReference type="PROSITE" id="PS50890">
    <property type="entry name" value="PUA"/>
    <property type="match status" value="1"/>
</dbReference>
<evidence type="ECO:0000256" key="5">
    <source>
        <dbReference type="ARBA" id="ARBA00022691"/>
    </source>
</evidence>
<keyword evidence="5" id="KW-0949">S-adenosyl-L-methionine</keyword>
<dbReference type="InterPro" id="IPR019614">
    <property type="entry name" value="SAM-dep_methyl-trfase"/>
</dbReference>
<dbReference type="InterPro" id="IPR041532">
    <property type="entry name" value="RlmI-like_PUA"/>
</dbReference>
<comment type="similarity">
    <text evidence="6">Belongs to the methyltransferase superfamily. RlmI family.</text>
</comment>